<organism evidence="2 3">
    <name type="scientific">Arthrobotrys musiformis</name>
    <dbReference type="NCBI Taxonomy" id="47236"/>
    <lineage>
        <taxon>Eukaryota</taxon>
        <taxon>Fungi</taxon>
        <taxon>Dikarya</taxon>
        <taxon>Ascomycota</taxon>
        <taxon>Pezizomycotina</taxon>
        <taxon>Orbiliomycetes</taxon>
        <taxon>Orbiliales</taxon>
        <taxon>Orbiliaceae</taxon>
        <taxon>Arthrobotrys</taxon>
    </lineage>
</organism>
<dbReference type="Proteomes" id="UP001370758">
    <property type="component" value="Unassembled WGS sequence"/>
</dbReference>
<name>A0AAV9VTV0_9PEZI</name>
<feature type="signal peptide" evidence="1">
    <location>
        <begin position="1"/>
        <end position="22"/>
    </location>
</feature>
<reference evidence="2 3" key="1">
    <citation type="submission" date="2023-08" db="EMBL/GenBank/DDBJ databases">
        <authorList>
            <person name="Palmer J.M."/>
        </authorList>
    </citation>
    <scope>NUCLEOTIDE SEQUENCE [LARGE SCALE GENOMIC DNA]</scope>
    <source>
        <strain evidence="2 3">TWF481</strain>
    </source>
</reference>
<comment type="caution">
    <text evidence="2">The sequence shown here is derived from an EMBL/GenBank/DDBJ whole genome shotgun (WGS) entry which is preliminary data.</text>
</comment>
<sequence length="303" mass="34227">MRIITPLFLFLPLTNLTLPVAALPAGGPEPPVQARPPSGTLDHLSPYCQLSLWQHGPGNGASWNGFPLSYPGALPPDVKGSFNYDENLNNQCVNIFELNPENLASQISSCIVTGWCECEFFARQECLQTLFTAANRRDDSLWDRGNVDNRIQSYKCWYTQHEDRFDWCTVTWQGVDAKSFEHINMRKQVVWKRGPRYQDVIDKTRIGKCRRIPDRDHEDWQAISSIVFNGCTCNLYREESCMGEGLGSYGNSGSTILKDSFSPLFYDKGIRSYMCFHPVGVQTADRSDIDTAGNPDLPPEVEI</sequence>
<evidence type="ECO:0000313" key="2">
    <source>
        <dbReference type="EMBL" id="KAK6496640.1"/>
    </source>
</evidence>
<evidence type="ECO:0000313" key="3">
    <source>
        <dbReference type="Proteomes" id="UP001370758"/>
    </source>
</evidence>
<gene>
    <name evidence="2" type="ORF">TWF481_001631</name>
</gene>
<accession>A0AAV9VTV0</accession>
<protein>
    <recommendedName>
        <fullName evidence="4">Cyanovirin-N domain-containing protein</fullName>
    </recommendedName>
</protein>
<dbReference type="AlphaFoldDB" id="A0AAV9VTV0"/>
<keyword evidence="1" id="KW-0732">Signal</keyword>
<proteinExistence type="predicted"/>
<feature type="chain" id="PRO_5043350855" description="Cyanovirin-N domain-containing protein" evidence="1">
    <location>
        <begin position="23"/>
        <end position="303"/>
    </location>
</feature>
<evidence type="ECO:0000256" key="1">
    <source>
        <dbReference type="SAM" id="SignalP"/>
    </source>
</evidence>
<dbReference type="EMBL" id="JAVHJL010000010">
    <property type="protein sequence ID" value="KAK6496640.1"/>
    <property type="molecule type" value="Genomic_DNA"/>
</dbReference>
<keyword evidence="3" id="KW-1185">Reference proteome</keyword>
<evidence type="ECO:0008006" key="4">
    <source>
        <dbReference type="Google" id="ProtNLM"/>
    </source>
</evidence>